<proteinExistence type="predicted"/>
<evidence type="ECO:0000313" key="1">
    <source>
        <dbReference type="EMBL" id="SED15139.1"/>
    </source>
</evidence>
<gene>
    <name evidence="1" type="ORF">SAMN05444164_3866</name>
</gene>
<name>A0A1H4YB60_9BRAD</name>
<sequence length="92" mass="10346">MEIAVKLKEERPGADPEKAARRIMEHAKAFVPIQDGRIYIEKINYPFIDKDGASPAEYGAGLKYCLDHGWLTRHESGTYVKILEPGSELFAP</sequence>
<organism evidence="1 2">
    <name type="scientific">Bradyrhizobium erythrophlei</name>
    <dbReference type="NCBI Taxonomy" id="1437360"/>
    <lineage>
        <taxon>Bacteria</taxon>
        <taxon>Pseudomonadati</taxon>
        <taxon>Pseudomonadota</taxon>
        <taxon>Alphaproteobacteria</taxon>
        <taxon>Hyphomicrobiales</taxon>
        <taxon>Nitrobacteraceae</taxon>
        <taxon>Bradyrhizobium</taxon>
    </lineage>
</organism>
<evidence type="ECO:0000313" key="2">
    <source>
        <dbReference type="Proteomes" id="UP000198992"/>
    </source>
</evidence>
<reference evidence="1 2" key="1">
    <citation type="submission" date="2016-10" db="EMBL/GenBank/DDBJ databases">
        <authorList>
            <person name="de Groot N.N."/>
        </authorList>
    </citation>
    <scope>NUCLEOTIDE SEQUENCE [LARGE SCALE GENOMIC DNA]</scope>
    <source>
        <strain evidence="1 2">MT12</strain>
    </source>
</reference>
<protein>
    <submittedName>
        <fullName evidence="1">Uncharacterized protein</fullName>
    </submittedName>
</protein>
<dbReference type="Proteomes" id="UP000198992">
    <property type="component" value="Unassembled WGS sequence"/>
</dbReference>
<accession>A0A1H4YB60</accession>
<dbReference type="EMBL" id="FNTH01000001">
    <property type="protein sequence ID" value="SED15139.1"/>
    <property type="molecule type" value="Genomic_DNA"/>
</dbReference>
<dbReference type="AlphaFoldDB" id="A0A1H4YB60"/>